<keyword evidence="3" id="KW-1185">Reference proteome</keyword>
<feature type="region of interest" description="Disordered" evidence="1">
    <location>
        <begin position="136"/>
        <end position="196"/>
    </location>
</feature>
<feature type="compositionally biased region" description="Basic and acidic residues" evidence="1">
    <location>
        <begin position="163"/>
        <end position="196"/>
    </location>
</feature>
<reference evidence="2" key="1">
    <citation type="submission" date="2022-06" db="EMBL/GenBank/DDBJ databases">
        <authorList>
            <consortium name="SYNGENTA / RWTH Aachen University"/>
        </authorList>
    </citation>
    <scope>NUCLEOTIDE SEQUENCE</scope>
</reference>
<comment type="caution">
    <text evidence="2">The sequence shown here is derived from an EMBL/GenBank/DDBJ whole genome shotgun (WGS) entry which is preliminary data.</text>
</comment>
<evidence type="ECO:0000313" key="3">
    <source>
        <dbReference type="Proteomes" id="UP001153365"/>
    </source>
</evidence>
<organism evidence="2 3">
    <name type="scientific">Phakopsora pachyrhizi</name>
    <name type="common">Asian soybean rust disease fungus</name>
    <dbReference type="NCBI Taxonomy" id="170000"/>
    <lineage>
        <taxon>Eukaryota</taxon>
        <taxon>Fungi</taxon>
        <taxon>Dikarya</taxon>
        <taxon>Basidiomycota</taxon>
        <taxon>Pucciniomycotina</taxon>
        <taxon>Pucciniomycetes</taxon>
        <taxon>Pucciniales</taxon>
        <taxon>Phakopsoraceae</taxon>
        <taxon>Phakopsora</taxon>
    </lineage>
</organism>
<name>A0AAV0AJS2_PHAPC</name>
<proteinExistence type="predicted"/>
<protein>
    <submittedName>
        <fullName evidence="2">Uncharacterized protein</fullName>
    </submittedName>
</protein>
<gene>
    <name evidence="2" type="ORF">PPACK8108_LOCUS2265</name>
</gene>
<dbReference type="Proteomes" id="UP001153365">
    <property type="component" value="Unassembled WGS sequence"/>
</dbReference>
<accession>A0AAV0AJS2</accession>
<sequence length="238" mass="26064">MVHRVTSAIIKDIHIGSWEREEVGTEAVKDVGNEMVETAGIHITPEEYPRPYAACWDGGGASTTISTSMEEGRLPSIAGGGPEYGGKEGVVEPWKSTGEGPATVGRGLSTTTQVQKKEKGKDAVILTCLAVRPGIQGRPSRLSDVSEEMRGIQTDNGTASHLAGDEIQKREEDDKRERTEDRRRKGEGARTKEEQDYSFIKVEENKWNTQRNKEGTLMQLATTYLKILSSLSIGGGMW</sequence>
<dbReference type="AlphaFoldDB" id="A0AAV0AJS2"/>
<evidence type="ECO:0000313" key="2">
    <source>
        <dbReference type="EMBL" id="CAH7667834.1"/>
    </source>
</evidence>
<dbReference type="EMBL" id="CALTRL010000390">
    <property type="protein sequence ID" value="CAH7667834.1"/>
    <property type="molecule type" value="Genomic_DNA"/>
</dbReference>
<evidence type="ECO:0000256" key="1">
    <source>
        <dbReference type="SAM" id="MobiDB-lite"/>
    </source>
</evidence>